<dbReference type="OrthoDB" id="6516457at2759"/>
<sequence length="276" mass="29868">MNVNQRLQSAAERRAQIDDARRVSICERAQRQLEQSTMRNIIHGGGNDFIPTPRMTTSASFGSGIRGGEQQQQPFLPGHSTNSSLAFGSTQPRNIDLTRPLVTPLPARPKSEIFPSGPLPFELLSSPKMATTSTGSHGITQTDSSPMYAKDDSNYRSKRVTASAASTAAVDMTPQCLAPLQAQPVAEPVIMAKQQQSLQAPLFSASSFMRAARRHDPELIPAKQRYLFREYGAPSSSSSSGTSWGGFRKENSIMTCSMTSTKSFQSKHPITGGTSS</sequence>
<evidence type="ECO:0000313" key="2">
    <source>
        <dbReference type="EMBL" id="OTF69603.1"/>
    </source>
</evidence>
<feature type="region of interest" description="Disordered" evidence="1">
    <location>
        <begin position="129"/>
        <end position="153"/>
    </location>
</feature>
<comment type="caution">
    <text evidence="2">The sequence shown here is derived from an EMBL/GenBank/DDBJ whole genome shotgun (WGS) entry which is preliminary data.</text>
</comment>
<gene>
    <name evidence="2" type="ORF">BLA29_008795</name>
</gene>
<dbReference type="AlphaFoldDB" id="A0A1Y3APR1"/>
<evidence type="ECO:0000256" key="1">
    <source>
        <dbReference type="SAM" id="MobiDB-lite"/>
    </source>
</evidence>
<dbReference type="Proteomes" id="UP000194236">
    <property type="component" value="Unassembled WGS sequence"/>
</dbReference>
<dbReference type="EMBL" id="MUJZ01069607">
    <property type="protein sequence ID" value="OTF69603.1"/>
    <property type="molecule type" value="Genomic_DNA"/>
</dbReference>
<protein>
    <submittedName>
        <fullName evidence="2">Endopeptidase</fullName>
    </submittedName>
</protein>
<evidence type="ECO:0000313" key="3">
    <source>
        <dbReference type="Proteomes" id="UP000194236"/>
    </source>
</evidence>
<proteinExistence type="predicted"/>
<feature type="non-terminal residue" evidence="2">
    <location>
        <position position="276"/>
    </location>
</feature>
<accession>A0A1Y3APR1</accession>
<reference evidence="2 3" key="1">
    <citation type="submission" date="2017-03" db="EMBL/GenBank/DDBJ databases">
        <title>Genome Survey of Euroglyphus maynei.</title>
        <authorList>
            <person name="Arlian L.G."/>
            <person name="Morgan M.S."/>
            <person name="Rider S.D."/>
        </authorList>
    </citation>
    <scope>NUCLEOTIDE SEQUENCE [LARGE SCALE GENOMIC DNA]</scope>
    <source>
        <strain evidence="2">Arlian Lab</strain>
        <tissue evidence="2">Whole body</tissue>
    </source>
</reference>
<feature type="compositionally biased region" description="Polar residues" evidence="1">
    <location>
        <begin position="129"/>
        <end position="145"/>
    </location>
</feature>
<keyword evidence="3" id="KW-1185">Reference proteome</keyword>
<organism evidence="2 3">
    <name type="scientific">Euroglyphus maynei</name>
    <name type="common">Mayne's house dust mite</name>
    <dbReference type="NCBI Taxonomy" id="6958"/>
    <lineage>
        <taxon>Eukaryota</taxon>
        <taxon>Metazoa</taxon>
        <taxon>Ecdysozoa</taxon>
        <taxon>Arthropoda</taxon>
        <taxon>Chelicerata</taxon>
        <taxon>Arachnida</taxon>
        <taxon>Acari</taxon>
        <taxon>Acariformes</taxon>
        <taxon>Sarcoptiformes</taxon>
        <taxon>Astigmata</taxon>
        <taxon>Psoroptidia</taxon>
        <taxon>Analgoidea</taxon>
        <taxon>Pyroglyphidae</taxon>
        <taxon>Pyroglyphinae</taxon>
        <taxon>Euroglyphus</taxon>
    </lineage>
</organism>
<name>A0A1Y3APR1_EURMA</name>